<sequence>MHKPLLLSLCLFGTVATYASGAYQPMPGDTLVKKSAHIDPKSGFKDLFEKTKVNGIDARKLNAQAISYVADYMQRLGPGLQRMKSWAKPQFDMMDGVLKQHGLPVELKYLAVIESRLQPFAVSWAGAVGPWQFMEGTGRMMGLRIGPTIDERTDFFKSTHAAARYLNQLYRQYGDWLLVIAAYNCGPGGVHSAIRRSGSRNFWNLQYHLPEESRLHVKKFIATHYIMEGDGGETTLTSTEVANRGMQQAAEADADTEVIPITGKYHSAAIRQHVALDKVRFDKLNPNFDKALAHNGNYDLRLPKEKALLFQEKKQEILEQSIQLMLGMD</sequence>
<dbReference type="InterPro" id="IPR008258">
    <property type="entry name" value="Transglycosylase_SLT_dom_1"/>
</dbReference>
<dbReference type="Pfam" id="PF01464">
    <property type="entry name" value="SLT"/>
    <property type="match status" value="1"/>
</dbReference>
<keyword evidence="5" id="KW-1185">Reference proteome</keyword>
<keyword evidence="2" id="KW-0732">Signal</keyword>
<accession>A0A1M4WPN7</accession>
<protein>
    <submittedName>
        <fullName evidence="4">Membrane-bound lytic murein transglycosylase D</fullName>
    </submittedName>
</protein>
<dbReference type="Proteomes" id="UP000184368">
    <property type="component" value="Unassembled WGS sequence"/>
</dbReference>
<name>A0A1M4WPN7_9BACT</name>
<evidence type="ECO:0000259" key="3">
    <source>
        <dbReference type="Pfam" id="PF01464"/>
    </source>
</evidence>
<dbReference type="RefSeq" id="WP_073040543.1">
    <property type="nucleotide sequence ID" value="NZ_FQUO01000003.1"/>
</dbReference>
<evidence type="ECO:0000313" key="5">
    <source>
        <dbReference type="Proteomes" id="UP000184368"/>
    </source>
</evidence>
<feature type="domain" description="Transglycosylase SLT" evidence="3">
    <location>
        <begin position="100"/>
        <end position="205"/>
    </location>
</feature>
<comment type="similarity">
    <text evidence="1">Belongs to the transglycosylase Slt family.</text>
</comment>
<dbReference type="InterPro" id="IPR023346">
    <property type="entry name" value="Lysozyme-like_dom_sf"/>
</dbReference>
<organism evidence="4 5">
    <name type="scientific">Cnuella takakiae</name>
    <dbReference type="NCBI Taxonomy" id="1302690"/>
    <lineage>
        <taxon>Bacteria</taxon>
        <taxon>Pseudomonadati</taxon>
        <taxon>Bacteroidota</taxon>
        <taxon>Chitinophagia</taxon>
        <taxon>Chitinophagales</taxon>
        <taxon>Chitinophagaceae</taxon>
        <taxon>Cnuella</taxon>
    </lineage>
</organism>
<evidence type="ECO:0000256" key="2">
    <source>
        <dbReference type="SAM" id="SignalP"/>
    </source>
</evidence>
<evidence type="ECO:0000313" key="4">
    <source>
        <dbReference type="EMBL" id="SHE83137.1"/>
    </source>
</evidence>
<dbReference type="EMBL" id="FQUO01000003">
    <property type="protein sequence ID" value="SHE83137.1"/>
    <property type="molecule type" value="Genomic_DNA"/>
</dbReference>
<proteinExistence type="inferred from homology"/>
<gene>
    <name evidence="4" type="ORF">SAMN05444008_10394</name>
</gene>
<dbReference type="CDD" id="cd16894">
    <property type="entry name" value="MltD-like"/>
    <property type="match status" value="1"/>
</dbReference>
<dbReference type="STRING" id="1302690.BUE76_06930"/>
<dbReference type="AlphaFoldDB" id="A0A1M4WPN7"/>
<feature type="signal peptide" evidence="2">
    <location>
        <begin position="1"/>
        <end position="19"/>
    </location>
</feature>
<dbReference type="Gene3D" id="1.10.530.10">
    <property type="match status" value="1"/>
</dbReference>
<dbReference type="SUPFAM" id="SSF53955">
    <property type="entry name" value="Lysozyme-like"/>
    <property type="match status" value="1"/>
</dbReference>
<dbReference type="PANTHER" id="PTHR37423">
    <property type="entry name" value="SOLUBLE LYTIC MUREIN TRANSGLYCOSYLASE-RELATED"/>
    <property type="match status" value="1"/>
</dbReference>
<reference evidence="4 5" key="1">
    <citation type="submission" date="2016-11" db="EMBL/GenBank/DDBJ databases">
        <authorList>
            <person name="Jaros S."/>
            <person name="Januszkiewicz K."/>
            <person name="Wedrychowicz H."/>
        </authorList>
    </citation>
    <scope>NUCLEOTIDE SEQUENCE [LARGE SCALE GENOMIC DNA]</scope>
    <source>
        <strain evidence="4 5">DSM 26897</strain>
    </source>
</reference>
<dbReference type="PANTHER" id="PTHR37423:SF2">
    <property type="entry name" value="MEMBRANE-BOUND LYTIC MUREIN TRANSGLYCOSYLASE C"/>
    <property type="match status" value="1"/>
</dbReference>
<dbReference type="OrthoDB" id="9815002at2"/>
<feature type="chain" id="PRO_5011957068" evidence="2">
    <location>
        <begin position="20"/>
        <end position="329"/>
    </location>
</feature>
<evidence type="ECO:0000256" key="1">
    <source>
        <dbReference type="ARBA" id="ARBA00007734"/>
    </source>
</evidence>